<proteinExistence type="predicted"/>
<reference evidence="1 2" key="1">
    <citation type="journal article" date="2010" name="J. Bacteriol.">
        <title>The genome of the amoeba symbiont 'Candidatus Amoebophilus asiaticus' reveals common mechanisms for host cell interaction among amoeba-associated bacteria.</title>
        <authorList>
            <person name="Schmitz-Esser S."/>
            <person name="Tischler P."/>
            <person name="Arnold R."/>
            <person name="Montanaro J."/>
            <person name="Wagner M."/>
            <person name="Rattei T."/>
            <person name="Horn M."/>
        </authorList>
    </citation>
    <scope>NUCLEOTIDE SEQUENCE [LARGE SCALE GENOMIC DNA]</scope>
    <source>
        <strain evidence="1 2">5a2</strain>
    </source>
</reference>
<gene>
    <name evidence="1" type="ordered locus">Aasi_0551</name>
</gene>
<name>B3ERV0_AMOA5</name>
<organism evidence="1 2">
    <name type="scientific">Amoebophilus asiaticus (strain 5a2)</name>
    <dbReference type="NCBI Taxonomy" id="452471"/>
    <lineage>
        <taxon>Bacteria</taxon>
        <taxon>Pseudomonadati</taxon>
        <taxon>Bacteroidota</taxon>
        <taxon>Cytophagia</taxon>
        <taxon>Cytophagales</taxon>
        <taxon>Amoebophilaceae</taxon>
        <taxon>Candidatus Amoebophilus</taxon>
    </lineage>
</organism>
<dbReference type="KEGG" id="aas:Aasi_0551"/>
<evidence type="ECO:0000313" key="2">
    <source>
        <dbReference type="Proteomes" id="UP000001227"/>
    </source>
</evidence>
<dbReference type="Proteomes" id="UP000001227">
    <property type="component" value="Chromosome"/>
</dbReference>
<accession>B3ERV0</accession>
<protein>
    <submittedName>
        <fullName evidence="1">Uncharacterized protein</fullName>
    </submittedName>
</protein>
<dbReference type="STRING" id="452471.Aasi_0551"/>
<dbReference type="HOGENOM" id="CLU_1933594_0_0_10"/>
<evidence type="ECO:0000313" key="1">
    <source>
        <dbReference type="EMBL" id="ACE05952.1"/>
    </source>
</evidence>
<sequence>MLTNFQKHVFEEIEETGEYTFILLIPYFLEIEKGNKLLANGNGIGAYPQNYYINDSDFIILKNQVTKLFSNYNLGIYRYIGFEIAGRESSEWEDSHVLLSKDETNRILNNKEKWIYKQGAPSYLLAEKVE</sequence>
<dbReference type="EMBL" id="CP001102">
    <property type="protein sequence ID" value="ACE05952.1"/>
    <property type="molecule type" value="Genomic_DNA"/>
</dbReference>
<keyword evidence="2" id="KW-1185">Reference proteome</keyword>
<dbReference type="RefSeq" id="WP_012472720.1">
    <property type="nucleotide sequence ID" value="NC_010830.1"/>
</dbReference>
<dbReference type="AlphaFoldDB" id="B3ERV0"/>